<evidence type="ECO:0000313" key="1">
    <source>
        <dbReference type="EMBL" id="MPN61134.1"/>
    </source>
</evidence>
<organism evidence="1">
    <name type="scientific">bioreactor metagenome</name>
    <dbReference type="NCBI Taxonomy" id="1076179"/>
    <lineage>
        <taxon>unclassified sequences</taxon>
        <taxon>metagenomes</taxon>
        <taxon>ecological metagenomes</taxon>
    </lineage>
</organism>
<evidence type="ECO:0008006" key="2">
    <source>
        <dbReference type="Google" id="ProtNLM"/>
    </source>
</evidence>
<proteinExistence type="predicted"/>
<gene>
    <name evidence="1" type="ORF">SDC9_208868</name>
</gene>
<dbReference type="EMBL" id="VSSQ01137319">
    <property type="protein sequence ID" value="MPN61134.1"/>
    <property type="molecule type" value="Genomic_DNA"/>
</dbReference>
<name>A0A645JLD7_9ZZZZ</name>
<sequence>MFVALTHELRARGAKPSKTEIVKLDAELLGIETSADDHLASVKFAGVLKIDGEDETVNEVWNLVKPVDGKSGWLLAGIQQLN</sequence>
<comment type="caution">
    <text evidence="1">The sequence shown here is derived from an EMBL/GenBank/DDBJ whole genome shotgun (WGS) entry which is preliminary data.</text>
</comment>
<reference evidence="1" key="1">
    <citation type="submission" date="2019-08" db="EMBL/GenBank/DDBJ databases">
        <authorList>
            <person name="Kucharzyk K."/>
            <person name="Murdoch R.W."/>
            <person name="Higgins S."/>
            <person name="Loffler F."/>
        </authorList>
    </citation>
    <scope>NUCLEOTIDE SEQUENCE</scope>
</reference>
<protein>
    <recommendedName>
        <fullName evidence="2">Tim44-like domain-containing protein</fullName>
    </recommendedName>
</protein>
<accession>A0A645JLD7</accession>
<dbReference type="AlphaFoldDB" id="A0A645JLD7"/>